<keyword evidence="3" id="KW-0175">Coiled coil</keyword>
<evidence type="ECO:0000256" key="3">
    <source>
        <dbReference type="ARBA" id="ARBA00023054"/>
    </source>
</evidence>
<dbReference type="Pfam" id="PF10186">
    <property type="entry name" value="ATG14"/>
    <property type="match status" value="1"/>
</dbReference>
<comment type="similarity">
    <text evidence="1">Belongs to the ATG14 family.</text>
</comment>
<evidence type="ECO:0000256" key="1">
    <source>
        <dbReference type="ARBA" id="ARBA00009574"/>
    </source>
</evidence>
<evidence type="ECO:0000256" key="2">
    <source>
        <dbReference type="ARBA" id="ARBA00013807"/>
    </source>
</evidence>
<comment type="caution">
    <text evidence="5">The sequence shown here is derived from an EMBL/GenBank/DDBJ whole genome shotgun (WGS) entry which is preliminary data.</text>
</comment>
<gene>
    <name evidence="5" type="ORF">Q8F55_004157</name>
</gene>
<organism evidence="5 6">
    <name type="scientific">Vanrija albida</name>
    <dbReference type="NCBI Taxonomy" id="181172"/>
    <lineage>
        <taxon>Eukaryota</taxon>
        <taxon>Fungi</taxon>
        <taxon>Dikarya</taxon>
        <taxon>Basidiomycota</taxon>
        <taxon>Agaricomycotina</taxon>
        <taxon>Tremellomycetes</taxon>
        <taxon>Trichosporonales</taxon>
        <taxon>Trichosporonaceae</taxon>
        <taxon>Vanrija</taxon>
    </lineage>
</organism>
<dbReference type="GeneID" id="95985200"/>
<accession>A0ABR3Q5Z2</accession>
<name>A0ABR3Q5Z2_9TREE</name>
<feature type="compositionally biased region" description="Acidic residues" evidence="4">
    <location>
        <begin position="442"/>
        <end position="456"/>
    </location>
</feature>
<reference evidence="5 6" key="1">
    <citation type="submission" date="2023-08" db="EMBL/GenBank/DDBJ databases">
        <title>Annotated Genome Sequence of Vanrija albida AlHP1.</title>
        <authorList>
            <person name="Herzog R."/>
        </authorList>
    </citation>
    <scope>NUCLEOTIDE SEQUENCE [LARGE SCALE GENOMIC DNA]</scope>
    <source>
        <strain evidence="5 6">AlHP1</strain>
    </source>
</reference>
<evidence type="ECO:0000313" key="5">
    <source>
        <dbReference type="EMBL" id="KAL1410154.1"/>
    </source>
</evidence>
<feature type="region of interest" description="Disordered" evidence="4">
    <location>
        <begin position="437"/>
        <end position="456"/>
    </location>
</feature>
<protein>
    <recommendedName>
        <fullName evidence="2">Autophagy-related protein 14</fullName>
    </recommendedName>
</protein>
<dbReference type="InterPro" id="IPR018791">
    <property type="entry name" value="UV_resistance/autophagy_Atg14"/>
</dbReference>
<evidence type="ECO:0000313" key="6">
    <source>
        <dbReference type="Proteomes" id="UP001565368"/>
    </source>
</evidence>
<dbReference type="RefSeq" id="XP_069210098.1">
    <property type="nucleotide sequence ID" value="XM_069352680.1"/>
</dbReference>
<keyword evidence="6" id="KW-1185">Reference proteome</keyword>
<sequence length="456" mass="48638">MTILACPCCELPKREQYCPTCLKEGIKTHTGLSRNIRLQADKAIARANQLLDGTLPLAEPAPAAPGTTPTPATRVKAAPAATHGVTAWRTLRAEVAASKLRVAALRAKVAAADADLARGACRRAAQLTPAREYMAKANVPARNEALEAARRGTATPADLRAQIAAVKSHQREVGKRVIQARRVLVREVVDVFGVQRSGGKGWEIAKVELPAPEALRNYTSLNINAALVHTVHLLSLMTRYLSIALPFTPTPPTELPHVGRPVMVPNVPFLGTTKWREKQYVLWMSSTASVAGKAFSAKDKYKDNPAGRQAAIAAVVAKSGTKHRLTLTAFGLLAHSVAYLAFTQGVPGVGIRENGGASRESDEEDEPPLALPTASGVLVPATAVLELLALIAESPNLGIRAHEPGTSETMKHLGFGLDVSKVVAAVLAAENTRWGARSSNDEHEELSEGWDLLDME</sequence>
<proteinExistence type="inferred from homology"/>
<dbReference type="Proteomes" id="UP001565368">
    <property type="component" value="Unassembled WGS sequence"/>
</dbReference>
<dbReference type="EMBL" id="JBBXJM010000003">
    <property type="protein sequence ID" value="KAL1410154.1"/>
    <property type="molecule type" value="Genomic_DNA"/>
</dbReference>
<evidence type="ECO:0000256" key="4">
    <source>
        <dbReference type="SAM" id="MobiDB-lite"/>
    </source>
</evidence>